<feature type="coiled-coil region" evidence="5">
    <location>
        <begin position="1310"/>
        <end position="1337"/>
    </location>
</feature>
<feature type="compositionally biased region" description="Basic and acidic residues" evidence="6">
    <location>
        <begin position="798"/>
        <end position="820"/>
    </location>
</feature>
<dbReference type="SUPFAM" id="SSF160481">
    <property type="entry name" value="BRK domain-like"/>
    <property type="match status" value="1"/>
</dbReference>
<name>A0A553P215_TIGCA</name>
<feature type="compositionally biased region" description="Basic and acidic residues" evidence="6">
    <location>
        <begin position="558"/>
        <end position="584"/>
    </location>
</feature>
<evidence type="ECO:0000256" key="2">
    <source>
        <dbReference type="ARBA" id="ARBA00023015"/>
    </source>
</evidence>
<feature type="region of interest" description="Disordered" evidence="6">
    <location>
        <begin position="1424"/>
        <end position="1449"/>
    </location>
</feature>
<keyword evidence="4" id="KW-0539">Nucleus</keyword>
<dbReference type="Pfam" id="PF07744">
    <property type="entry name" value="SPOC"/>
    <property type="match status" value="1"/>
</dbReference>
<feature type="compositionally biased region" description="Low complexity" evidence="6">
    <location>
        <begin position="270"/>
        <end position="286"/>
    </location>
</feature>
<feature type="domain" description="TFIIS central" evidence="7">
    <location>
        <begin position="622"/>
        <end position="743"/>
    </location>
</feature>
<feature type="compositionally biased region" description="Acidic residues" evidence="6">
    <location>
        <begin position="1233"/>
        <end position="1246"/>
    </location>
</feature>
<keyword evidence="5" id="KW-0175">Coiled coil</keyword>
<feature type="region of interest" description="Disordered" evidence="6">
    <location>
        <begin position="251"/>
        <end position="302"/>
    </location>
</feature>
<dbReference type="EMBL" id="VCGU01000008">
    <property type="protein sequence ID" value="TRY71662.1"/>
    <property type="molecule type" value="Genomic_DNA"/>
</dbReference>
<feature type="region of interest" description="Disordered" evidence="6">
    <location>
        <begin position="493"/>
        <end position="528"/>
    </location>
</feature>
<evidence type="ECO:0000259" key="7">
    <source>
        <dbReference type="PROSITE" id="PS51321"/>
    </source>
</evidence>
<dbReference type="InterPro" id="IPR012921">
    <property type="entry name" value="SPOC_C"/>
</dbReference>
<protein>
    <recommendedName>
        <fullName evidence="7">TFIIS central domain-containing protein</fullName>
    </recommendedName>
</protein>
<dbReference type="GO" id="GO:0006351">
    <property type="term" value="P:DNA-templated transcription"/>
    <property type="evidence" value="ECO:0007669"/>
    <property type="project" value="InterPro"/>
</dbReference>
<keyword evidence="2" id="KW-0805">Transcription regulation</keyword>
<evidence type="ECO:0000313" key="8">
    <source>
        <dbReference type="EMBL" id="TRY71662.1"/>
    </source>
</evidence>
<evidence type="ECO:0000313" key="9">
    <source>
        <dbReference type="Proteomes" id="UP000318571"/>
    </source>
</evidence>
<feature type="compositionally biased region" description="Basic and acidic residues" evidence="6">
    <location>
        <begin position="915"/>
        <end position="932"/>
    </location>
</feature>
<dbReference type="InterPro" id="IPR006576">
    <property type="entry name" value="BRK_domain"/>
</dbReference>
<evidence type="ECO:0000256" key="6">
    <source>
        <dbReference type="SAM" id="MobiDB-lite"/>
    </source>
</evidence>
<evidence type="ECO:0000256" key="5">
    <source>
        <dbReference type="SAM" id="Coils"/>
    </source>
</evidence>
<dbReference type="InterPro" id="IPR036575">
    <property type="entry name" value="TFIIS_cen_dom_sf"/>
</dbReference>
<feature type="region of interest" description="Disordered" evidence="6">
    <location>
        <begin position="191"/>
        <end position="232"/>
    </location>
</feature>
<dbReference type="Gene3D" id="1.10.472.30">
    <property type="entry name" value="Transcription elongation factor S-II, central domain"/>
    <property type="match status" value="1"/>
</dbReference>
<keyword evidence="3" id="KW-0804">Transcription</keyword>
<gene>
    <name evidence="8" type="ORF">TCAL_08588</name>
</gene>
<feature type="compositionally biased region" description="Basic and acidic residues" evidence="6">
    <location>
        <begin position="888"/>
        <end position="898"/>
    </location>
</feature>
<proteinExistence type="predicted"/>
<feature type="compositionally biased region" description="Basic and acidic residues" evidence="6">
    <location>
        <begin position="1392"/>
        <end position="1402"/>
    </location>
</feature>
<accession>A0A553P215</accession>
<dbReference type="GO" id="GO:0005634">
    <property type="term" value="C:nucleus"/>
    <property type="evidence" value="ECO:0007669"/>
    <property type="project" value="UniProtKB-SubCell"/>
</dbReference>
<organism evidence="8 9">
    <name type="scientific">Tigriopus californicus</name>
    <name type="common">Marine copepod</name>
    <dbReference type="NCBI Taxonomy" id="6832"/>
    <lineage>
        <taxon>Eukaryota</taxon>
        <taxon>Metazoa</taxon>
        <taxon>Ecdysozoa</taxon>
        <taxon>Arthropoda</taxon>
        <taxon>Crustacea</taxon>
        <taxon>Multicrustacea</taxon>
        <taxon>Hexanauplia</taxon>
        <taxon>Copepoda</taxon>
        <taxon>Harpacticoida</taxon>
        <taxon>Harpacticidae</taxon>
        <taxon>Tigriopus</taxon>
    </lineage>
</organism>
<feature type="compositionally biased region" description="Basic residues" evidence="6">
    <location>
        <begin position="875"/>
        <end position="885"/>
    </location>
</feature>
<dbReference type="SMART" id="SM00510">
    <property type="entry name" value="TFS2M"/>
    <property type="match status" value="1"/>
</dbReference>
<feature type="compositionally biased region" description="Acidic residues" evidence="6">
    <location>
        <begin position="1261"/>
        <end position="1270"/>
    </location>
</feature>
<feature type="region of interest" description="Disordered" evidence="6">
    <location>
        <begin position="1385"/>
        <end position="1411"/>
    </location>
</feature>
<feature type="region of interest" description="Disordered" evidence="6">
    <location>
        <begin position="1231"/>
        <end position="1310"/>
    </location>
</feature>
<feature type="compositionally biased region" description="Polar residues" evidence="6">
    <location>
        <begin position="991"/>
        <end position="1004"/>
    </location>
</feature>
<feature type="region of interest" description="Disordered" evidence="6">
    <location>
        <begin position="1"/>
        <end position="21"/>
    </location>
</feature>
<dbReference type="Proteomes" id="UP000318571">
    <property type="component" value="Chromosome 7"/>
</dbReference>
<dbReference type="Pfam" id="PF07533">
    <property type="entry name" value="BRK"/>
    <property type="match status" value="1"/>
</dbReference>
<dbReference type="PANTHER" id="PTHR11477">
    <property type="entry name" value="TRANSCRIPTION FACTOR S-II ZINC FINGER DOMAIN-CONTAINING PROTEIN"/>
    <property type="match status" value="1"/>
</dbReference>
<feature type="compositionally biased region" description="Basic residues" evidence="6">
    <location>
        <begin position="821"/>
        <end position="834"/>
    </location>
</feature>
<feature type="coiled-coil region" evidence="5">
    <location>
        <begin position="347"/>
        <end position="374"/>
    </location>
</feature>
<dbReference type="Gene3D" id="3.40.5.120">
    <property type="match status" value="1"/>
</dbReference>
<reference evidence="8 9" key="1">
    <citation type="journal article" date="2018" name="Nat. Ecol. Evol.">
        <title>Genomic signatures of mitonuclear coevolution across populations of Tigriopus californicus.</title>
        <authorList>
            <person name="Barreto F.S."/>
            <person name="Watson E.T."/>
            <person name="Lima T.G."/>
            <person name="Willett C.S."/>
            <person name="Edmands S."/>
            <person name="Li W."/>
            <person name="Burton R.S."/>
        </authorList>
    </citation>
    <scope>NUCLEOTIDE SEQUENCE [LARGE SCALE GENOMIC DNA]</scope>
    <source>
        <strain evidence="8 9">San Diego</strain>
    </source>
</reference>
<dbReference type="PANTHER" id="PTHR11477:SF51">
    <property type="entry name" value="PROTEIN PARTNER OF SNF, ISOFORM B"/>
    <property type="match status" value="1"/>
</dbReference>
<feature type="compositionally biased region" description="Polar residues" evidence="6">
    <location>
        <begin position="1424"/>
        <end position="1433"/>
    </location>
</feature>
<feature type="region of interest" description="Disordered" evidence="6">
    <location>
        <begin position="553"/>
        <end position="611"/>
    </location>
</feature>
<feature type="region of interest" description="Disordered" evidence="6">
    <location>
        <begin position="782"/>
        <end position="947"/>
    </location>
</feature>
<keyword evidence="9" id="KW-1185">Reference proteome</keyword>
<comment type="subcellular location">
    <subcellularLocation>
        <location evidence="1">Nucleus</location>
    </subcellularLocation>
</comment>
<dbReference type="OMA" id="HELEMMA"/>
<evidence type="ECO:0000256" key="4">
    <source>
        <dbReference type="ARBA" id="ARBA00023242"/>
    </source>
</evidence>
<dbReference type="InterPro" id="IPR003618">
    <property type="entry name" value="TFIIS_cen_dom"/>
</dbReference>
<comment type="caution">
    <text evidence="8">The sequence shown here is derived from an EMBL/GenBank/DDBJ whole genome shotgun (WGS) entry which is preliminary data.</text>
</comment>
<evidence type="ECO:0000256" key="3">
    <source>
        <dbReference type="ARBA" id="ARBA00023163"/>
    </source>
</evidence>
<feature type="region of interest" description="Disordered" evidence="6">
    <location>
        <begin position="1197"/>
        <end position="1218"/>
    </location>
</feature>
<feature type="compositionally biased region" description="Basic and acidic residues" evidence="6">
    <location>
        <begin position="1271"/>
        <end position="1290"/>
    </location>
</feature>
<dbReference type="InterPro" id="IPR037259">
    <property type="entry name" value="BRK_sf"/>
</dbReference>
<feature type="region of interest" description="Disordered" evidence="6">
    <location>
        <begin position="985"/>
        <end position="1004"/>
    </location>
</feature>
<evidence type="ECO:0000256" key="1">
    <source>
        <dbReference type="ARBA" id="ARBA00004123"/>
    </source>
</evidence>
<dbReference type="STRING" id="6832.A0A553P215"/>
<dbReference type="Pfam" id="PF07500">
    <property type="entry name" value="TFIIS_M"/>
    <property type="match status" value="1"/>
</dbReference>
<dbReference type="PROSITE" id="PS51321">
    <property type="entry name" value="TFIIS_CENTRAL"/>
    <property type="match status" value="1"/>
</dbReference>
<dbReference type="CDD" id="cd22581">
    <property type="entry name" value="SPOC_PPS-like"/>
    <property type="match status" value="1"/>
</dbReference>
<sequence length="1544" mass="170136">MMMETEEPAEPVAVDSPSGEEKSVTIMIDENQKMFYDQHVLQSIIDSNQPSTQVTIVRLGGVNEAGEAGHPADLGDPTLEDTAEFVPSDMETLDLTQGGPGGGAAGSGDAQTLRDLLAHATLVETHQDPTLPPASNSITLDQEQISQLESVLQSTEAKDMLGHVMLSDEHGPLDHILTSELTPDLTASTNPLEFNVSPERPASPVNEPRPTTSETVQGRPKRRSQRRMDKEIKEEAERIRMENQALLKKEKEAWAQPHESPSTAVVKSDSVGSIPSSEVVSSPVTPIQTSVATGRPKRQRKVPAHLQGDFVTIDVSRSTAKITPVKKDDVSEPLPVSLPVEGIVDRIELAQKLKEREEARKQALIEKKDDDIEKKSPLKRTDSGKAVANISSKMPEFEKKPKGKVCFECDQTPLEHSLYCSDKCIEAHVERAKKAFACKTNNEASTTNQIIVMNPKSNQMFSGPSAPTIKTLSEWMRKHTEFHVVIPKSMPTSKFYGSQKKQSHAHAEKSKRGPKIIPPHDKATKNSDEVNQKLAEYKSMALSSLSAARETLQASLKDSNRKSESKREAQDAKRALEARRRSNEHNTVVSKRHHDPTVRKTASNVPKGEVVTPAKPKDVKALRENACKGLLDALKGRLERSKDVRMDEEKLKELVNAIEKELYDIFNKDVGLKYKNQYRRLVFNIKDPKNIGLFRKIVTGKIGPKRLVDMSPEEMASKELQQWREAELKHDIEKIKSHELEMMAMGNKLVVKSHKGEQIIETDGSVNVNDVKMPEEERILETAKETSHEMNVSTTNSGEKDGSRNHKSESSSRKDKEGSSSHHHHHHHHHRRSSSSRDKDKATSSSSSKGKDKSTTSSSSSSKEYKSSDSSDKERHRHHSHKHGSKSSTEKSKERSSSGRDSTAISTSSSMVKIQPEEKASNNDEKSVDKIMQKIRSAKQKEEAQRQKEFSEKVAKAEKAIFEFNQTMASGGDGLDGLGTRTESVRPVETGSPTQLSSPPQEVSSTVHIKTPEIIVSESDEGSASLSPSSNPVWHGLVNMPDVANFNIKAFGLSGVSDFLRQDLDKEVLKVVGRIPPDTVWKYIVDLAEVPSKEILLIRLEAASEVEQQGYDSFFFYLKKKARLGVIGNCSKMVKDCYIIPVESEMDLPDCLRPLDPPGFEAVRGNILLALIVRTVRTRPDGSSGFRRSALKVGSKTMTPSISSGKDGKQAHKATIHVSAKKKRKVEVRVIDVDDGDEDEGEEEEYDPAKAGNMDMFTDQASEEDEEDYDPEKAFPSEDHEAQERDEPPQKKTKITTNEDSAFSPPHSPNDVFAAKLKKLAAEIAREKAEIASLAGQGDPTVIQADKRKPLIESSGPAFGLDASAKAAPGFQGLPSTISSILFGGGANESHSNSRDPRKKEAPPSSTLSSMTDADLLAKVQEMETNPTKSLPKSQVPPYPGTNSSTMSTNINHTIDEEEEGEVAVAFRKIAIIPEIAGIVFMTVEIVDEVSEAIIEIEVIGGGNQRMIALITDHDQALREHNCFDVFDKPANRSGGRNMSLARN</sequence>
<feature type="compositionally biased region" description="Basic and acidic residues" evidence="6">
    <location>
        <begin position="863"/>
        <end position="874"/>
    </location>
</feature>
<feature type="compositionally biased region" description="Basic and acidic residues" evidence="6">
    <location>
        <begin position="518"/>
        <end position="528"/>
    </location>
</feature>
<dbReference type="SUPFAM" id="SSF46942">
    <property type="entry name" value="Elongation factor TFIIS domain 2"/>
    <property type="match status" value="1"/>
</dbReference>